<sequence length="388" mass="43310">MVRNMSDKQKIGCMKKWFMSCQIVLSMILVQVFATGMQLLSRVSLVHGTYIFALIAYRYIVAAICVVPFALYFERGLEKKFNWKVWFWLFVNALVGMTMSLGLFYYGLRDTSAAYSVNFLNLIPICTFFTSIIFRMESLKIGTWGGRAKFFGAILCVGGALTTSLFKGKEFHIGLYHSHHEIAISTSKTHMFFGTLFLVGSCCCYTAWFIIQVKLIKVFPLKYWGTMLSCVMAGIQSALIGLCINSNIDAWRLGWNLQLITILFTGVLGTAAIFCLISWTITIKGPTYPSMFNPLALIFVAISEAIILGEPLRVGTLLGMILILLGLYYFLWGKRNEMQSSPHTNVAADVLSTRMIDGDPSVSKSTVAVAPISSPYDSVLEIDKAIQN</sequence>
<evidence type="ECO:0000313" key="8">
    <source>
        <dbReference type="EMBL" id="KAI5435317.1"/>
    </source>
</evidence>
<gene>
    <name evidence="8" type="ORF">KIW84_021942</name>
</gene>
<feature type="transmembrane region" description="Helical" evidence="6">
    <location>
        <begin position="148"/>
        <end position="166"/>
    </location>
</feature>
<keyword evidence="9" id="KW-1185">Reference proteome</keyword>
<feature type="domain" description="EamA" evidence="7">
    <location>
        <begin position="193"/>
        <end position="330"/>
    </location>
</feature>
<keyword evidence="3 6" id="KW-0812">Transmembrane</keyword>
<dbReference type="Pfam" id="PF00892">
    <property type="entry name" value="EamA"/>
    <property type="match status" value="2"/>
</dbReference>
<accession>A0A9D4Y9J0</accession>
<evidence type="ECO:0000256" key="4">
    <source>
        <dbReference type="ARBA" id="ARBA00022989"/>
    </source>
</evidence>
<evidence type="ECO:0000256" key="3">
    <source>
        <dbReference type="ARBA" id="ARBA00022692"/>
    </source>
</evidence>
<evidence type="ECO:0000256" key="2">
    <source>
        <dbReference type="ARBA" id="ARBA00007635"/>
    </source>
</evidence>
<keyword evidence="5 6" id="KW-0472">Membrane</keyword>
<evidence type="ECO:0000259" key="7">
    <source>
        <dbReference type="Pfam" id="PF00892"/>
    </source>
</evidence>
<feature type="transmembrane region" description="Helical" evidence="6">
    <location>
        <begin position="223"/>
        <end position="248"/>
    </location>
</feature>
<feature type="transmembrane region" description="Helical" evidence="6">
    <location>
        <begin position="85"/>
        <end position="107"/>
    </location>
</feature>
<dbReference type="PANTHER" id="PTHR31218">
    <property type="entry name" value="WAT1-RELATED PROTEIN"/>
    <property type="match status" value="1"/>
</dbReference>
<protein>
    <recommendedName>
        <fullName evidence="6">WAT1-related protein</fullName>
    </recommendedName>
</protein>
<dbReference type="AlphaFoldDB" id="A0A9D4Y9J0"/>
<dbReference type="GO" id="GO:0022857">
    <property type="term" value="F:transmembrane transporter activity"/>
    <property type="evidence" value="ECO:0007669"/>
    <property type="project" value="InterPro"/>
</dbReference>
<dbReference type="InterPro" id="IPR000620">
    <property type="entry name" value="EamA_dom"/>
</dbReference>
<feature type="transmembrane region" description="Helical" evidence="6">
    <location>
        <begin position="260"/>
        <end position="279"/>
    </location>
</feature>
<name>A0A9D4Y9J0_PEA</name>
<dbReference type="SUPFAM" id="SSF103481">
    <property type="entry name" value="Multidrug resistance efflux transporter EmrE"/>
    <property type="match status" value="2"/>
</dbReference>
<dbReference type="Proteomes" id="UP001058974">
    <property type="component" value="Chromosome 2"/>
</dbReference>
<dbReference type="InterPro" id="IPR030184">
    <property type="entry name" value="WAT1-related"/>
</dbReference>
<dbReference type="InterPro" id="IPR037185">
    <property type="entry name" value="EmrE-like"/>
</dbReference>
<dbReference type="OrthoDB" id="670984at2759"/>
<evidence type="ECO:0000313" key="9">
    <source>
        <dbReference type="Proteomes" id="UP001058974"/>
    </source>
</evidence>
<dbReference type="GO" id="GO:0016020">
    <property type="term" value="C:membrane"/>
    <property type="evidence" value="ECO:0007669"/>
    <property type="project" value="UniProtKB-SubCell"/>
</dbReference>
<dbReference type="Gramene" id="Psat02G0194200-T1">
    <property type="protein sequence ID" value="KAI5435317.1"/>
    <property type="gene ID" value="KIW84_021942"/>
</dbReference>
<feature type="transmembrane region" description="Helical" evidence="6">
    <location>
        <begin position="50"/>
        <end position="73"/>
    </location>
</feature>
<feature type="domain" description="EamA" evidence="7">
    <location>
        <begin position="25"/>
        <end position="161"/>
    </location>
</feature>
<proteinExistence type="inferred from homology"/>
<evidence type="ECO:0000256" key="5">
    <source>
        <dbReference type="ARBA" id="ARBA00023136"/>
    </source>
</evidence>
<comment type="subcellular location">
    <subcellularLocation>
        <location evidence="1 6">Membrane</location>
        <topology evidence="1 6">Multi-pass membrane protein</topology>
    </subcellularLocation>
</comment>
<organism evidence="8 9">
    <name type="scientific">Pisum sativum</name>
    <name type="common">Garden pea</name>
    <name type="synonym">Lathyrus oleraceus</name>
    <dbReference type="NCBI Taxonomy" id="3888"/>
    <lineage>
        <taxon>Eukaryota</taxon>
        <taxon>Viridiplantae</taxon>
        <taxon>Streptophyta</taxon>
        <taxon>Embryophyta</taxon>
        <taxon>Tracheophyta</taxon>
        <taxon>Spermatophyta</taxon>
        <taxon>Magnoliopsida</taxon>
        <taxon>eudicotyledons</taxon>
        <taxon>Gunneridae</taxon>
        <taxon>Pentapetalae</taxon>
        <taxon>rosids</taxon>
        <taxon>fabids</taxon>
        <taxon>Fabales</taxon>
        <taxon>Fabaceae</taxon>
        <taxon>Papilionoideae</taxon>
        <taxon>50 kb inversion clade</taxon>
        <taxon>NPAAA clade</taxon>
        <taxon>Hologalegina</taxon>
        <taxon>IRL clade</taxon>
        <taxon>Fabeae</taxon>
        <taxon>Lathyrus</taxon>
    </lineage>
</organism>
<feature type="transmembrane region" description="Helical" evidence="6">
    <location>
        <begin position="291"/>
        <end position="308"/>
    </location>
</feature>
<reference evidence="8 9" key="1">
    <citation type="journal article" date="2022" name="Nat. Genet.">
        <title>Improved pea reference genome and pan-genome highlight genomic features and evolutionary characteristics.</title>
        <authorList>
            <person name="Yang T."/>
            <person name="Liu R."/>
            <person name="Luo Y."/>
            <person name="Hu S."/>
            <person name="Wang D."/>
            <person name="Wang C."/>
            <person name="Pandey M.K."/>
            <person name="Ge S."/>
            <person name="Xu Q."/>
            <person name="Li N."/>
            <person name="Li G."/>
            <person name="Huang Y."/>
            <person name="Saxena R.K."/>
            <person name="Ji Y."/>
            <person name="Li M."/>
            <person name="Yan X."/>
            <person name="He Y."/>
            <person name="Liu Y."/>
            <person name="Wang X."/>
            <person name="Xiang C."/>
            <person name="Varshney R.K."/>
            <person name="Ding H."/>
            <person name="Gao S."/>
            <person name="Zong X."/>
        </authorList>
    </citation>
    <scope>NUCLEOTIDE SEQUENCE [LARGE SCALE GENOMIC DNA]</scope>
    <source>
        <strain evidence="8 9">cv. Zhongwan 6</strain>
    </source>
</reference>
<evidence type="ECO:0000256" key="1">
    <source>
        <dbReference type="ARBA" id="ARBA00004141"/>
    </source>
</evidence>
<evidence type="ECO:0000256" key="6">
    <source>
        <dbReference type="RuleBase" id="RU363077"/>
    </source>
</evidence>
<comment type="similarity">
    <text evidence="2 6">Belongs to the drug/metabolite transporter (DMT) superfamily. Plant drug/metabolite exporter (P-DME) (TC 2.A.7.4) family.</text>
</comment>
<keyword evidence="4 6" id="KW-1133">Transmembrane helix</keyword>
<comment type="caution">
    <text evidence="8">The sequence shown here is derived from an EMBL/GenBank/DDBJ whole genome shotgun (WGS) entry which is preliminary data.</text>
</comment>
<feature type="transmembrane region" description="Helical" evidence="6">
    <location>
        <begin position="191"/>
        <end position="211"/>
    </location>
</feature>
<feature type="transmembrane region" description="Helical" evidence="6">
    <location>
        <begin position="314"/>
        <end position="332"/>
    </location>
</feature>
<dbReference type="EMBL" id="JAMSHJ010000002">
    <property type="protein sequence ID" value="KAI5435317.1"/>
    <property type="molecule type" value="Genomic_DNA"/>
</dbReference>
<feature type="transmembrane region" description="Helical" evidence="6">
    <location>
        <begin position="113"/>
        <end position="136"/>
    </location>
</feature>